<gene>
    <name evidence="2" type="ORF">SASPL_104477</name>
</gene>
<keyword evidence="3" id="KW-1185">Reference proteome</keyword>
<proteinExistence type="predicted"/>
<organism evidence="2">
    <name type="scientific">Salvia splendens</name>
    <name type="common">Scarlet sage</name>
    <dbReference type="NCBI Taxonomy" id="180675"/>
    <lineage>
        <taxon>Eukaryota</taxon>
        <taxon>Viridiplantae</taxon>
        <taxon>Streptophyta</taxon>
        <taxon>Embryophyta</taxon>
        <taxon>Tracheophyta</taxon>
        <taxon>Spermatophyta</taxon>
        <taxon>Magnoliopsida</taxon>
        <taxon>eudicotyledons</taxon>
        <taxon>Gunneridae</taxon>
        <taxon>Pentapetalae</taxon>
        <taxon>asterids</taxon>
        <taxon>lamiids</taxon>
        <taxon>Lamiales</taxon>
        <taxon>Lamiaceae</taxon>
        <taxon>Nepetoideae</taxon>
        <taxon>Mentheae</taxon>
        <taxon>Salviinae</taxon>
        <taxon>Salvia</taxon>
        <taxon>Salvia subgen. Calosphace</taxon>
        <taxon>core Calosphace</taxon>
    </lineage>
</organism>
<evidence type="ECO:0000313" key="2">
    <source>
        <dbReference type="EMBL" id="KAG6432887.1"/>
    </source>
</evidence>
<sequence length="122" mass="13739">MQANLKAFSQMGLPKKMSCKEINLHVTTKGDVYKEETLKVDEGGGCTTPKTEMVLPKCPPPPPRKPKSVPQPMHKRKAQMVLLDLSHEIEAMFPSNILRDFRCELRPSQRGCSSSSRRDFAL</sequence>
<accession>A0A8X9A7R4</accession>
<reference evidence="2" key="2">
    <citation type="submission" date="2020-08" db="EMBL/GenBank/DDBJ databases">
        <title>Plant Genome Project.</title>
        <authorList>
            <person name="Zhang R.-G."/>
        </authorList>
    </citation>
    <scope>NUCLEOTIDE SEQUENCE</scope>
    <source>
        <strain evidence="2">Huo1</strain>
        <tissue evidence="2">Leaf</tissue>
    </source>
</reference>
<reference evidence="2" key="1">
    <citation type="submission" date="2018-01" db="EMBL/GenBank/DDBJ databases">
        <authorList>
            <person name="Mao J.F."/>
        </authorList>
    </citation>
    <scope>NUCLEOTIDE SEQUENCE</scope>
    <source>
        <strain evidence="2">Huo1</strain>
        <tissue evidence="2">Leaf</tissue>
    </source>
</reference>
<feature type="region of interest" description="Disordered" evidence="1">
    <location>
        <begin position="41"/>
        <end position="74"/>
    </location>
</feature>
<dbReference type="EMBL" id="PNBA02000002">
    <property type="protein sequence ID" value="KAG6432887.1"/>
    <property type="molecule type" value="Genomic_DNA"/>
</dbReference>
<evidence type="ECO:0000256" key="1">
    <source>
        <dbReference type="SAM" id="MobiDB-lite"/>
    </source>
</evidence>
<comment type="caution">
    <text evidence="2">The sequence shown here is derived from an EMBL/GenBank/DDBJ whole genome shotgun (WGS) entry which is preliminary data.</text>
</comment>
<evidence type="ECO:0000313" key="3">
    <source>
        <dbReference type="Proteomes" id="UP000298416"/>
    </source>
</evidence>
<protein>
    <submittedName>
        <fullName evidence="2">Uncharacterized protein</fullName>
    </submittedName>
</protein>
<name>A0A8X9A7R4_SALSN</name>
<dbReference type="AlphaFoldDB" id="A0A8X9A7R4"/>
<dbReference type="Proteomes" id="UP000298416">
    <property type="component" value="Unassembled WGS sequence"/>
</dbReference>